<gene>
    <name evidence="3" type="ORF">MYCFIDRAFT_177915</name>
</gene>
<name>M3APE6_PSEFD</name>
<dbReference type="AlphaFoldDB" id="M3APE6"/>
<sequence length="203" mass="23531">MRPAQQHNKHPNPFSNSGHFIKHDLKTGPTRRRDEKYFSLNDTIPPHEPRSAPILPNLHESCKKIPLPHHSPRILIFPNPQPSLKSSPHSFFQLNPTTQPTMPTLKSLLLLLPTILLLLLLSTVLEVSAKERFRVKFFTFQGRNCEKEQDGDGTSIKADRSEYTAECHPTRDEFDGFMYYWQEHHFRGQSGSMEFGEKGEWWS</sequence>
<keyword evidence="2" id="KW-0472">Membrane</keyword>
<evidence type="ECO:0000313" key="4">
    <source>
        <dbReference type="Proteomes" id="UP000016932"/>
    </source>
</evidence>
<evidence type="ECO:0000313" key="3">
    <source>
        <dbReference type="EMBL" id="EME79292.1"/>
    </source>
</evidence>
<dbReference type="KEGG" id="pfj:MYCFIDRAFT_177915"/>
<dbReference type="GeneID" id="19333860"/>
<reference evidence="3 4" key="1">
    <citation type="journal article" date="2012" name="PLoS Pathog.">
        <title>Diverse lifestyles and strategies of plant pathogenesis encoded in the genomes of eighteen Dothideomycetes fungi.</title>
        <authorList>
            <person name="Ohm R.A."/>
            <person name="Feau N."/>
            <person name="Henrissat B."/>
            <person name="Schoch C.L."/>
            <person name="Horwitz B.A."/>
            <person name="Barry K.W."/>
            <person name="Condon B.J."/>
            <person name="Copeland A.C."/>
            <person name="Dhillon B."/>
            <person name="Glaser F."/>
            <person name="Hesse C.N."/>
            <person name="Kosti I."/>
            <person name="LaButti K."/>
            <person name="Lindquist E.A."/>
            <person name="Lucas S."/>
            <person name="Salamov A.A."/>
            <person name="Bradshaw R.E."/>
            <person name="Ciuffetti L."/>
            <person name="Hamelin R.C."/>
            <person name="Kema G.H.J."/>
            <person name="Lawrence C."/>
            <person name="Scott J.A."/>
            <person name="Spatafora J.W."/>
            <person name="Turgeon B.G."/>
            <person name="de Wit P.J.G.M."/>
            <person name="Zhong S."/>
            <person name="Goodwin S.B."/>
            <person name="Grigoriev I.V."/>
        </authorList>
    </citation>
    <scope>NUCLEOTIDE SEQUENCE [LARGE SCALE GENOMIC DNA]</scope>
    <source>
        <strain evidence="3 4">CIRAD86</strain>
    </source>
</reference>
<feature type="transmembrane region" description="Helical" evidence="2">
    <location>
        <begin position="108"/>
        <end position="127"/>
    </location>
</feature>
<keyword evidence="2" id="KW-0812">Transmembrane</keyword>
<dbReference type="RefSeq" id="XP_007930047.1">
    <property type="nucleotide sequence ID" value="XM_007931856.1"/>
</dbReference>
<feature type="region of interest" description="Disordered" evidence="1">
    <location>
        <begin position="1"/>
        <end position="33"/>
    </location>
</feature>
<evidence type="ECO:0000256" key="2">
    <source>
        <dbReference type="SAM" id="Phobius"/>
    </source>
</evidence>
<dbReference type="VEuPathDB" id="FungiDB:MYCFIDRAFT_177915"/>
<proteinExistence type="predicted"/>
<dbReference type="EMBL" id="KB446562">
    <property type="protein sequence ID" value="EME79292.1"/>
    <property type="molecule type" value="Genomic_DNA"/>
</dbReference>
<keyword evidence="4" id="KW-1185">Reference proteome</keyword>
<evidence type="ECO:0000256" key="1">
    <source>
        <dbReference type="SAM" id="MobiDB-lite"/>
    </source>
</evidence>
<dbReference type="Proteomes" id="UP000016932">
    <property type="component" value="Unassembled WGS sequence"/>
</dbReference>
<protein>
    <submittedName>
        <fullName evidence="3">Uncharacterized protein</fullName>
    </submittedName>
</protein>
<keyword evidence="2" id="KW-1133">Transmembrane helix</keyword>
<organism evidence="3 4">
    <name type="scientific">Pseudocercospora fijiensis (strain CIRAD86)</name>
    <name type="common">Black leaf streak disease fungus</name>
    <name type="synonym">Mycosphaerella fijiensis</name>
    <dbReference type="NCBI Taxonomy" id="383855"/>
    <lineage>
        <taxon>Eukaryota</taxon>
        <taxon>Fungi</taxon>
        <taxon>Dikarya</taxon>
        <taxon>Ascomycota</taxon>
        <taxon>Pezizomycotina</taxon>
        <taxon>Dothideomycetes</taxon>
        <taxon>Dothideomycetidae</taxon>
        <taxon>Mycosphaerellales</taxon>
        <taxon>Mycosphaerellaceae</taxon>
        <taxon>Pseudocercospora</taxon>
    </lineage>
</organism>
<accession>M3APE6</accession>
<feature type="compositionally biased region" description="Basic and acidic residues" evidence="1">
    <location>
        <begin position="21"/>
        <end position="33"/>
    </location>
</feature>
<dbReference type="HOGENOM" id="CLU_1349447_0_0_1"/>